<evidence type="ECO:0000259" key="5">
    <source>
        <dbReference type="Pfam" id="PF01408"/>
    </source>
</evidence>
<keyword evidence="2" id="KW-0560">Oxidoreductase</keyword>
<dbReference type="AlphaFoldDB" id="A0A850DTU7"/>
<evidence type="ECO:0000313" key="8">
    <source>
        <dbReference type="Proteomes" id="UP000539146"/>
    </source>
</evidence>
<comment type="similarity">
    <text evidence="1">Belongs to the Gfo/Idh/MocA family.</text>
</comment>
<sequence length="356" mass="37643">MTVRWGVIGTGGIAHSFVRDCTAAGIAFVAVGSRTSERAEAFAAEHGIPRAYGSYEDLVASDDVDAVYVATPHSRHAEDALLAVAAGKHVLVEKAFTITADEARRVVDAARRADVAVMEAMWTRFLPQSAMIRQVIAEGRIGRPRVVEATHHQALPSDPTHRLNDPALGGGAILDLGVYPISFAVDVLGVPTAVTAAGTLSDQGVDTQMGVVLTHEGGAQSMLHFGLDLRSPNTASIIGEDGRIDLDATWYTPTTWRIRDRDGVVVEEFDGREELAGYGHEARAFEAMISSGMHEGGPMDPEETVAIMAVMDEARRQVGVRYAADGDGDTAAPSDAPTERGRSVPGSGLEAPPAVP</sequence>
<evidence type="ECO:0000256" key="2">
    <source>
        <dbReference type="ARBA" id="ARBA00023002"/>
    </source>
</evidence>
<dbReference type="InterPro" id="IPR036291">
    <property type="entry name" value="NAD(P)-bd_dom_sf"/>
</dbReference>
<dbReference type="InterPro" id="IPR055170">
    <property type="entry name" value="GFO_IDH_MocA-like_dom"/>
</dbReference>
<reference evidence="7 8" key="1">
    <citation type="submission" date="2020-05" db="EMBL/GenBank/DDBJ databases">
        <title>Genome Sequencing of Type Strains.</title>
        <authorList>
            <person name="Lemaire J.F."/>
            <person name="Inderbitzin P."/>
            <person name="Gregorio O.A."/>
            <person name="Collins S.B."/>
            <person name="Wespe N."/>
            <person name="Knight-Connoni V."/>
        </authorList>
    </citation>
    <scope>NUCLEOTIDE SEQUENCE [LARGE SCALE GENOMIC DNA]</scope>
    <source>
        <strain evidence="7 8">DSM 20512</strain>
    </source>
</reference>
<dbReference type="SUPFAM" id="SSF51735">
    <property type="entry name" value="NAD(P)-binding Rossmann-fold domains"/>
    <property type="match status" value="1"/>
</dbReference>
<dbReference type="GO" id="GO:0016491">
    <property type="term" value="F:oxidoreductase activity"/>
    <property type="evidence" value="ECO:0007669"/>
    <property type="project" value="UniProtKB-KW"/>
</dbReference>
<dbReference type="InterPro" id="IPR050984">
    <property type="entry name" value="Gfo/Idh/MocA_domain"/>
</dbReference>
<dbReference type="EMBL" id="JABMCG010000097">
    <property type="protein sequence ID" value="NUU28109.1"/>
    <property type="molecule type" value="Genomic_DNA"/>
</dbReference>
<evidence type="ECO:0000256" key="3">
    <source>
        <dbReference type="ARBA" id="ARBA00023027"/>
    </source>
</evidence>
<dbReference type="SUPFAM" id="SSF55347">
    <property type="entry name" value="Glyceraldehyde-3-phosphate dehydrogenase-like, C-terminal domain"/>
    <property type="match status" value="1"/>
</dbReference>
<feature type="domain" description="GFO/IDH/MocA-like oxidoreductase" evidence="6">
    <location>
        <begin position="131"/>
        <end position="244"/>
    </location>
</feature>
<dbReference type="GO" id="GO:0000166">
    <property type="term" value="F:nucleotide binding"/>
    <property type="evidence" value="ECO:0007669"/>
    <property type="project" value="InterPro"/>
</dbReference>
<dbReference type="Gene3D" id="3.40.50.720">
    <property type="entry name" value="NAD(P)-binding Rossmann-like Domain"/>
    <property type="match status" value="1"/>
</dbReference>
<dbReference type="PANTHER" id="PTHR22604:SF105">
    <property type="entry name" value="TRANS-1,2-DIHYDROBENZENE-1,2-DIOL DEHYDROGENASE"/>
    <property type="match status" value="1"/>
</dbReference>
<name>A0A850DTU7_9MICO</name>
<feature type="domain" description="Gfo/Idh/MocA-like oxidoreductase N-terminal" evidence="5">
    <location>
        <begin position="3"/>
        <end position="119"/>
    </location>
</feature>
<dbReference type="PANTHER" id="PTHR22604">
    <property type="entry name" value="OXIDOREDUCTASES"/>
    <property type="match status" value="1"/>
</dbReference>
<protein>
    <submittedName>
        <fullName evidence="7">Gfo/Idh/MocA family oxidoreductase</fullName>
    </submittedName>
</protein>
<feature type="region of interest" description="Disordered" evidence="4">
    <location>
        <begin position="320"/>
        <end position="356"/>
    </location>
</feature>
<dbReference type="Proteomes" id="UP000539146">
    <property type="component" value="Unassembled WGS sequence"/>
</dbReference>
<proteinExistence type="inferred from homology"/>
<evidence type="ECO:0000313" key="7">
    <source>
        <dbReference type="EMBL" id="NUU28109.1"/>
    </source>
</evidence>
<gene>
    <name evidence="7" type="ORF">HP467_08280</name>
</gene>
<dbReference type="Pfam" id="PF22725">
    <property type="entry name" value="GFO_IDH_MocA_C3"/>
    <property type="match status" value="1"/>
</dbReference>
<accession>A0A850DTU7</accession>
<dbReference type="Pfam" id="PF01408">
    <property type="entry name" value="GFO_IDH_MocA"/>
    <property type="match status" value="1"/>
</dbReference>
<organism evidence="7 8">
    <name type="scientific">Curtobacterium citreum</name>
    <dbReference type="NCBI Taxonomy" id="2036"/>
    <lineage>
        <taxon>Bacteria</taxon>
        <taxon>Bacillati</taxon>
        <taxon>Actinomycetota</taxon>
        <taxon>Actinomycetes</taxon>
        <taxon>Micrococcales</taxon>
        <taxon>Microbacteriaceae</taxon>
        <taxon>Curtobacterium</taxon>
    </lineage>
</organism>
<comment type="caution">
    <text evidence="7">The sequence shown here is derived from an EMBL/GenBank/DDBJ whole genome shotgun (WGS) entry which is preliminary data.</text>
</comment>
<evidence type="ECO:0000256" key="4">
    <source>
        <dbReference type="SAM" id="MobiDB-lite"/>
    </source>
</evidence>
<evidence type="ECO:0000256" key="1">
    <source>
        <dbReference type="ARBA" id="ARBA00010928"/>
    </source>
</evidence>
<evidence type="ECO:0000259" key="6">
    <source>
        <dbReference type="Pfam" id="PF22725"/>
    </source>
</evidence>
<dbReference type="RefSeq" id="WP_175325889.1">
    <property type="nucleotide sequence ID" value="NZ_BAAAWP010000001.1"/>
</dbReference>
<keyword evidence="3" id="KW-0520">NAD</keyword>
<dbReference type="InterPro" id="IPR000683">
    <property type="entry name" value="Gfo/Idh/MocA-like_OxRdtase_N"/>
</dbReference>
<dbReference type="Gene3D" id="3.30.360.10">
    <property type="entry name" value="Dihydrodipicolinate Reductase, domain 2"/>
    <property type="match status" value="1"/>
</dbReference>